<accession>A0A9P5U8X2</accession>
<name>A0A9P5U8X2_9AGAR</name>
<feature type="compositionally biased region" description="Polar residues" evidence="1">
    <location>
        <begin position="1158"/>
        <end position="1183"/>
    </location>
</feature>
<dbReference type="EMBL" id="JADNRY010000041">
    <property type="protein sequence ID" value="KAF9070367.1"/>
    <property type="molecule type" value="Genomic_DNA"/>
</dbReference>
<feature type="compositionally biased region" description="Basic and acidic residues" evidence="1">
    <location>
        <begin position="226"/>
        <end position="240"/>
    </location>
</feature>
<feature type="compositionally biased region" description="Polar residues" evidence="1">
    <location>
        <begin position="241"/>
        <end position="251"/>
    </location>
</feature>
<dbReference type="InterPro" id="IPR048382">
    <property type="entry name" value="BCAS3_WD40"/>
</dbReference>
<feature type="compositionally biased region" description="Low complexity" evidence="1">
    <location>
        <begin position="166"/>
        <end position="179"/>
    </location>
</feature>
<dbReference type="SUPFAM" id="SSF82171">
    <property type="entry name" value="DPP6 N-terminal domain-like"/>
    <property type="match status" value="1"/>
</dbReference>
<feature type="region of interest" description="Disordered" evidence="1">
    <location>
        <begin position="166"/>
        <end position="344"/>
    </location>
</feature>
<feature type="region of interest" description="Disordered" evidence="1">
    <location>
        <begin position="1156"/>
        <end position="1185"/>
    </location>
</feature>
<keyword evidence="4" id="KW-1185">Reference proteome</keyword>
<dbReference type="OrthoDB" id="25778at2759"/>
<dbReference type="Pfam" id="PF21034">
    <property type="entry name" value="BCAS3_WD40"/>
    <property type="match status" value="1"/>
</dbReference>
<evidence type="ECO:0000313" key="4">
    <source>
        <dbReference type="Proteomes" id="UP000772434"/>
    </source>
</evidence>
<feature type="compositionally biased region" description="Pro residues" evidence="1">
    <location>
        <begin position="93"/>
        <end position="105"/>
    </location>
</feature>
<feature type="compositionally biased region" description="Polar residues" evidence="1">
    <location>
        <begin position="290"/>
        <end position="302"/>
    </location>
</feature>
<evidence type="ECO:0000313" key="3">
    <source>
        <dbReference type="EMBL" id="KAF9070367.1"/>
    </source>
</evidence>
<feature type="region of interest" description="Disordered" evidence="1">
    <location>
        <begin position="1080"/>
        <end position="1112"/>
    </location>
</feature>
<feature type="compositionally biased region" description="Low complexity" evidence="1">
    <location>
        <begin position="9"/>
        <end position="29"/>
    </location>
</feature>
<comment type="caution">
    <text evidence="3">The sequence shown here is derived from an EMBL/GenBank/DDBJ whole genome shotgun (WGS) entry which is preliminary data.</text>
</comment>
<dbReference type="GO" id="GO:0005737">
    <property type="term" value="C:cytoplasm"/>
    <property type="evidence" value="ECO:0007669"/>
    <property type="project" value="TreeGrafter"/>
</dbReference>
<feature type="compositionally biased region" description="Basic and acidic residues" evidence="1">
    <location>
        <begin position="71"/>
        <end position="83"/>
    </location>
</feature>
<dbReference type="GO" id="GO:0006914">
    <property type="term" value="P:autophagy"/>
    <property type="evidence" value="ECO:0007669"/>
    <property type="project" value="InterPro"/>
</dbReference>
<feature type="compositionally biased region" description="Low complexity" evidence="1">
    <location>
        <begin position="1080"/>
        <end position="1100"/>
    </location>
</feature>
<dbReference type="GO" id="GO:0042594">
    <property type="term" value="P:response to starvation"/>
    <property type="evidence" value="ECO:0007669"/>
    <property type="project" value="TreeGrafter"/>
</dbReference>
<dbReference type="PANTHER" id="PTHR13268:SF0">
    <property type="entry name" value="BCAS3 MICROTUBULE ASSOCIATED CELL MIGRATION FACTOR"/>
    <property type="match status" value="1"/>
</dbReference>
<feature type="domain" description="BCAS3 WD40" evidence="2">
    <location>
        <begin position="950"/>
        <end position="1009"/>
    </location>
</feature>
<feature type="region of interest" description="Disordered" evidence="1">
    <location>
        <begin position="920"/>
        <end position="956"/>
    </location>
</feature>
<dbReference type="Gene3D" id="2.130.10.10">
    <property type="entry name" value="YVTN repeat-like/Quinoprotein amine dehydrogenase"/>
    <property type="match status" value="1"/>
</dbReference>
<feature type="compositionally biased region" description="Polar residues" evidence="1">
    <location>
        <begin position="209"/>
        <end position="218"/>
    </location>
</feature>
<feature type="region of interest" description="Disordered" evidence="1">
    <location>
        <begin position="1"/>
        <end position="129"/>
    </location>
</feature>
<feature type="region of interest" description="Disordered" evidence="1">
    <location>
        <begin position="1437"/>
        <end position="1467"/>
    </location>
</feature>
<feature type="region of interest" description="Disordered" evidence="1">
    <location>
        <begin position="781"/>
        <end position="806"/>
    </location>
</feature>
<feature type="compositionally biased region" description="Low complexity" evidence="1">
    <location>
        <begin position="929"/>
        <end position="941"/>
    </location>
</feature>
<evidence type="ECO:0000259" key="2">
    <source>
        <dbReference type="Pfam" id="PF21034"/>
    </source>
</evidence>
<dbReference type="PANTHER" id="PTHR13268">
    <property type="entry name" value="BREAST CARCINOMA AMPLIFIED SEQUENCE 3"/>
    <property type="match status" value="1"/>
</dbReference>
<protein>
    <recommendedName>
        <fullName evidence="2">BCAS3 WD40 domain-containing protein</fullName>
    </recommendedName>
</protein>
<dbReference type="Proteomes" id="UP000772434">
    <property type="component" value="Unassembled WGS sequence"/>
</dbReference>
<sequence>MPSRHSRNARNNNRQHTTQQPTPSSRPSPDVYPSSLPVTDESAGNSSDDNAVIGRSEAVTMVNTRTKSKGRQRDYHIEERESSESPLIDISSPAPPQSLPTPPLPEFSNMPEPGSETPLSPLWDDSNTGNLSGNIHSPILSSLAGHGLNRNTNLFGDAFSRAATSVPSSPISSTTAIPKSVPPATPHLIGTHEDGAGSPASFPRMHTVNVETPFQSSDRACPPAEHTADSDELSPDHGPDSQHTIRPSRVSSGYEYGYGAPPSVEDLGADSAGAAVRGDSARGRRVAHQYDQSTIRANSGSGLSRAMARPNPMIQPQLQRHGARPSTTTIPVSVNGAPDQGDTISSARWDCSLNGRRLLFLSYYPAGLQIWDCTDLGSISEVLNLPSKSVYQLIVDDSLPTNGDTPDMVIEYAGIVSQGSDEDPLLGLVVTPTDERRDSIDEASDSVLLAAEDEVSREPSDNHSWLLIYSFAEYGVVKRIRLPGLTIGGGRFEVGKDFVVVSTTLPPSLLVLSSSSFDILHHIPSSDLLPFCHKPASSSGLSTSHLSSRPHSFLETTSNIVNGIYNNYNDHFHDNYHNNINRISERNNNVLLPTVDHFSSSSSGAIGDYPGGHHIRPNLQGQASQATELPSTAIPETIPQPAPIFSVSGRLLAYASLPEGNSSPSLTGVQPRTSSTLSSAAVSTASAFRSALSAQLVNLGNAGDASSALGALGGISQADVGNAALKVGGSMLSGMKSLGGLAYKSAVSAATDSGSGASVNRRVSGGGGGVGGLANRFFSRSAPAATSSNHEERERRYSMSSNGSMGIEGYEAGKTVSIGQDSETDSNRRLSVPPRTVPAIETGYGVTVLDLAKMLNLPTSMKRSNDNSAVITQFIASKSQPVSNIWFSASGTSLLIAPRDGQSIQVHEIRSDPVLRIIGTDRQRDATFSASKTKNSVSSQSSPPPPKGTEQVYNLRRGRTPAVIESADWASDGRWLAIGTRKRTIHIFAVNPYGGPSDIQSHIDGRVKNLQELPAMPGELYPLVRLRVQKNPSPEQPKVPLAFAFLEPSNEAERRLPSNLLPPISSPHLLPLHQQSYGSVSSNHTVMSSSPSTWSEPMSPRQQLHPSGRPRNFQDVLVFDPTDGLLSLRRITTNVKIKSKDGTSILNASIGSVGGMNASRSLPGTNTGGRLSSSASPGTSPPQRMTVVGHPPVVEGISELIGKDDIVASWILRRGNDWSEKKGTLESLARKGVVGSTASPTNWLAQAELSTFSKSNRVLPRSVYLSHQFSFRALGEDYHALIRRYQFDVAGPKIEVHKGVEVSAYPTGSSESFVEGGGFAVHHDRRRLSSSFDEPLASALAGGLDYTPSQPILPMFPNGAPGTKPRSFKNSIPIRTMTGIGDGMSEGIGRFRREINKARSPPFPPSSDASLASSVPLEFDEEDEDFLSREAAPIPESKDIRNNGLSLDGNDVPLSERPINDDQWPGWVGEDRKAVDEVETFDDISAVGFMDEEIHATKVNSSAKNRKSKKKRN</sequence>
<evidence type="ECO:0000256" key="1">
    <source>
        <dbReference type="SAM" id="MobiDB-lite"/>
    </source>
</evidence>
<gene>
    <name evidence="3" type="ORF">BDP27DRAFT_1323920</name>
</gene>
<dbReference type="InterPro" id="IPR015943">
    <property type="entry name" value="WD40/YVTN_repeat-like_dom_sf"/>
</dbReference>
<proteinExistence type="predicted"/>
<organism evidence="3 4">
    <name type="scientific">Rhodocollybia butyracea</name>
    <dbReference type="NCBI Taxonomy" id="206335"/>
    <lineage>
        <taxon>Eukaryota</taxon>
        <taxon>Fungi</taxon>
        <taxon>Dikarya</taxon>
        <taxon>Basidiomycota</taxon>
        <taxon>Agaricomycotina</taxon>
        <taxon>Agaricomycetes</taxon>
        <taxon>Agaricomycetidae</taxon>
        <taxon>Agaricales</taxon>
        <taxon>Marasmiineae</taxon>
        <taxon>Omphalotaceae</taxon>
        <taxon>Rhodocollybia</taxon>
    </lineage>
</organism>
<dbReference type="InterPro" id="IPR045142">
    <property type="entry name" value="BCAS3-like"/>
</dbReference>
<reference evidence="3" key="1">
    <citation type="submission" date="2020-11" db="EMBL/GenBank/DDBJ databases">
        <authorList>
            <consortium name="DOE Joint Genome Institute"/>
            <person name="Ahrendt S."/>
            <person name="Riley R."/>
            <person name="Andreopoulos W."/>
            <person name="Labutti K."/>
            <person name="Pangilinan J."/>
            <person name="Ruiz-Duenas F.J."/>
            <person name="Barrasa J.M."/>
            <person name="Sanchez-Garcia M."/>
            <person name="Camarero S."/>
            <person name="Miyauchi S."/>
            <person name="Serrano A."/>
            <person name="Linde D."/>
            <person name="Babiker R."/>
            <person name="Drula E."/>
            <person name="Ayuso-Fernandez I."/>
            <person name="Pacheco R."/>
            <person name="Padilla G."/>
            <person name="Ferreira P."/>
            <person name="Barriuso J."/>
            <person name="Kellner H."/>
            <person name="Castanera R."/>
            <person name="Alfaro M."/>
            <person name="Ramirez L."/>
            <person name="Pisabarro A.G."/>
            <person name="Kuo A."/>
            <person name="Tritt A."/>
            <person name="Lipzen A."/>
            <person name="He G."/>
            <person name="Yan M."/>
            <person name="Ng V."/>
            <person name="Cullen D."/>
            <person name="Martin F."/>
            <person name="Rosso M.-N."/>
            <person name="Henrissat B."/>
            <person name="Hibbett D."/>
            <person name="Martinez A.T."/>
            <person name="Grigoriev I.V."/>
        </authorList>
    </citation>
    <scope>NUCLEOTIDE SEQUENCE</scope>
    <source>
        <strain evidence="3">AH 40177</strain>
    </source>
</reference>